<keyword evidence="1" id="KW-1133">Transmembrane helix</keyword>
<dbReference type="EMBL" id="CP077073">
    <property type="protein sequence ID" value="QXH36708.1"/>
    <property type="molecule type" value="Genomic_DNA"/>
</dbReference>
<evidence type="ECO:0000313" key="3">
    <source>
        <dbReference type="Proteomes" id="UP001047646"/>
    </source>
</evidence>
<organism evidence="2 3">
    <name type="scientific">Pseudomonas muyukensis</name>
    <dbReference type="NCBI Taxonomy" id="2842357"/>
    <lineage>
        <taxon>Bacteria</taxon>
        <taxon>Pseudomonadati</taxon>
        <taxon>Pseudomonadota</taxon>
        <taxon>Gammaproteobacteria</taxon>
        <taxon>Pseudomonadales</taxon>
        <taxon>Pseudomonadaceae</taxon>
        <taxon>Pseudomonas</taxon>
    </lineage>
</organism>
<keyword evidence="1" id="KW-0812">Transmembrane</keyword>
<gene>
    <name evidence="2" type="ORF">KSS95_07780</name>
</gene>
<evidence type="ECO:0000256" key="1">
    <source>
        <dbReference type="SAM" id="Phobius"/>
    </source>
</evidence>
<accession>A0ABX8MCH4</accession>
<reference evidence="2" key="1">
    <citation type="journal article" date="2021" name="Microorganisms">
        <title>The Ever-Expanding Pseudomonas Genus: Description of 43 New Species and Partition of the Pseudomonas putida Group.</title>
        <authorList>
            <person name="Girard L."/>
            <person name="Lood C."/>
            <person name="Hofte M."/>
            <person name="Vandamme P."/>
            <person name="Rokni-Zadeh H."/>
            <person name="van Noort V."/>
            <person name="Lavigne R."/>
            <person name="De Mot R."/>
        </authorList>
    </citation>
    <scope>NUCLEOTIDE SEQUENCE</scope>
    <source>
        <strain evidence="2">COW39</strain>
    </source>
</reference>
<protein>
    <submittedName>
        <fullName evidence="2">Uncharacterized protein</fullName>
    </submittedName>
</protein>
<dbReference type="Proteomes" id="UP001047646">
    <property type="component" value="Chromosome"/>
</dbReference>
<keyword evidence="3" id="KW-1185">Reference proteome</keyword>
<feature type="transmembrane region" description="Helical" evidence="1">
    <location>
        <begin position="76"/>
        <end position="95"/>
    </location>
</feature>
<name>A0ABX8MCH4_9PSED</name>
<sequence length="281" mass="33228">MNIAWIFSPHQKSKTAPSIGDQRVSMNSRYLCLRNPWISDSIFMGKMYSATTFFLIIFQTALWKDSHLWSKEHFDTFNVITIGISMFVMTPFLWYRIFLIKRLSHIYFDYNSKAIIYKRNKKTITLDWNKCVGGFLEKSEFGGNSFSISYALAIAQRTEHGTIKPKDAMWFPSNEPSECNPLYAQELWEYIRHFMAHGHETLPAPKEPNWWHLPLHTIFLTPKQAWRHYAPWRTGEPGEMQGKKNWMLPFWFVLFPYNLFSALCWYVVCRLFNVKSPPAPI</sequence>
<dbReference type="RefSeq" id="WP_217853028.1">
    <property type="nucleotide sequence ID" value="NZ_CP077073.1"/>
</dbReference>
<proteinExistence type="predicted"/>
<feature type="transmembrane region" description="Helical" evidence="1">
    <location>
        <begin position="248"/>
        <end position="268"/>
    </location>
</feature>
<keyword evidence="1" id="KW-0472">Membrane</keyword>
<evidence type="ECO:0000313" key="2">
    <source>
        <dbReference type="EMBL" id="QXH36708.1"/>
    </source>
</evidence>
<feature type="transmembrane region" description="Helical" evidence="1">
    <location>
        <begin position="47"/>
        <end position="64"/>
    </location>
</feature>